<organism evidence="1 2">
    <name type="scientific">Streptomyces plicatus</name>
    <dbReference type="NCBI Taxonomy" id="1922"/>
    <lineage>
        <taxon>Bacteria</taxon>
        <taxon>Bacillati</taxon>
        <taxon>Actinomycetota</taxon>
        <taxon>Actinomycetes</taxon>
        <taxon>Kitasatosporales</taxon>
        <taxon>Streptomycetaceae</taxon>
        <taxon>Streptomyces</taxon>
        <taxon>Streptomyces rochei group</taxon>
    </lineage>
</organism>
<name>A0ABW1Y448_STRPL</name>
<evidence type="ECO:0000313" key="1">
    <source>
        <dbReference type="EMBL" id="MFC6505374.1"/>
    </source>
</evidence>
<sequence length="147" mass="16218">MTGHDRRTPCPRLFRLEFAAFCEANRDTYLRYAQVRLGDQTDARRCVDVVLGALGTRWIAALGSASPAARAWGDLRAEADRRTISAAKQAGKFHAVLRDDQADIMLLHHHLRLPVDDAAGFMGLAGPDARALLRGAERDLHNLHGSH</sequence>
<dbReference type="RefSeq" id="WP_125537073.1">
    <property type="nucleotide sequence ID" value="NZ_BMUJ01000018.1"/>
</dbReference>
<dbReference type="EMBL" id="JBHSUW010000001">
    <property type="protein sequence ID" value="MFC6505374.1"/>
    <property type="molecule type" value="Genomic_DNA"/>
</dbReference>
<gene>
    <name evidence="1" type="ORF">ACFQFF_28810</name>
</gene>
<proteinExistence type="predicted"/>
<protein>
    <submittedName>
        <fullName evidence="1">Uncharacterized protein</fullName>
    </submittedName>
</protein>
<evidence type="ECO:0000313" key="2">
    <source>
        <dbReference type="Proteomes" id="UP001596321"/>
    </source>
</evidence>
<keyword evidence="2" id="KW-1185">Reference proteome</keyword>
<reference evidence="2" key="1">
    <citation type="journal article" date="2019" name="Int. J. Syst. Evol. Microbiol.">
        <title>The Global Catalogue of Microorganisms (GCM) 10K type strain sequencing project: providing services to taxonomists for standard genome sequencing and annotation.</title>
        <authorList>
            <consortium name="The Broad Institute Genomics Platform"/>
            <consortium name="The Broad Institute Genome Sequencing Center for Infectious Disease"/>
            <person name="Wu L."/>
            <person name="Ma J."/>
        </authorList>
    </citation>
    <scope>NUCLEOTIDE SEQUENCE [LARGE SCALE GENOMIC DNA]</scope>
    <source>
        <strain evidence="2">JCM 4504</strain>
    </source>
</reference>
<comment type="caution">
    <text evidence="1">The sequence shown here is derived from an EMBL/GenBank/DDBJ whole genome shotgun (WGS) entry which is preliminary data.</text>
</comment>
<accession>A0ABW1Y448</accession>
<dbReference type="Proteomes" id="UP001596321">
    <property type="component" value="Unassembled WGS sequence"/>
</dbReference>